<dbReference type="EMBL" id="CAJVPS010002415">
    <property type="protein sequence ID" value="CAG8568264.1"/>
    <property type="molecule type" value="Genomic_DNA"/>
</dbReference>
<dbReference type="Proteomes" id="UP000789508">
    <property type="component" value="Unassembled WGS sequence"/>
</dbReference>
<reference evidence="2" key="1">
    <citation type="submission" date="2021-06" db="EMBL/GenBank/DDBJ databases">
        <authorList>
            <person name="Kallberg Y."/>
            <person name="Tangrot J."/>
            <person name="Rosling A."/>
        </authorList>
    </citation>
    <scope>NUCLEOTIDE SEQUENCE</scope>
    <source>
        <strain evidence="2">FL130A</strain>
    </source>
</reference>
<evidence type="ECO:0000313" key="3">
    <source>
        <dbReference type="Proteomes" id="UP000789508"/>
    </source>
</evidence>
<name>A0A9N9FY36_9GLOM</name>
<keyword evidence="1" id="KW-0732">Signal</keyword>
<keyword evidence="3" id="KW-1185">Reference proteome</keyword>
<accession>A0A9N9FY36</accession>
<feature type="chain" id="PRO_5040166702" evidence="1">
    <location>
        <begin position="25"/>
        <end position="157"/>
    </location>
</feature>
<evidence type="ECO:0000256" key="1">
    <source>
        <dbReference type="SAM" id="SignalP"/>
    </source>
</evidence>
<gene>
    <name evidence="2" type="ORF">ALEPTO_LOCUS6691</name>
</gene>
<organism evidence="2 3">
    <name type="scientific">Ambispora leptoticha</name>
    <dbReference type="NCBI Taxonomy" id="144679"/>
    <lineage>
        <taxon>Eukaryota</taxon>
        <taxon>Fungi</taxon>
        <taxon>Fungi incertae sedis</taxon>
        <taxon>Mucoromycota</taxon>
        <taxon>Glomeromycotina</taxon>
        <taxon>Glomeromycetes</taxon>
        <taxon>Archaeosporales</taxon>
        <taxon>Ambisporaceae</taxon>
        <taxon>Ambispora</taxon>
    </lineage>
</organism>
<proteinExistence type="predicted"/>
<dbReference type="AlphaFoldDB" id="A0A9N9FY36"/>
<sequence length="157" mass="17743">MIKHINLFFVFAAVFASIFASVNGAIVAKRDPYEVDAAVEFNHNAPNCEIDGQVLFSQFEDDYVRISGLFWGGFYWLDPGSYRFQIWTEKNTGGILEVKLNPGFYVYGNGGTSQFELYSSDITLDNIGYPDAEDVSGLWLRIYHDTILLCSARINIQ</sequence>
<evidence type="ECO:0000313" key="2">
    <source>
        <dbReference type="EMBL" id="CAG8568264.1"/>
    </source>
</evidence>
<comment type="caution">
    <text evidence="2">The sequence shown here is derived from an EMBL/GenBank/DDBJ whole genome shotgun (WGS) entry which is preliminary data.</text>
</comment>
<feature type="signal peptide" evidence="1">
    <location>
        <begin position="1"/>
        <end position="24"/>
    </location>
</feature>
<dbReference type="OrthoDB" id="10381806at2759"/>
<protein>
    <submittedName>
        <fullName evidence="2">8685_t:CDS:1</fullName>
    </submittedName>
</protein>